<evidence type="ECO:0000313" key="2">
    <source>
        <dbReference type="Proteomes" id="UP000289738"/>
    </source>
</evidence>
<reference evidence="1 2" key="1">
    <citation type="submission" date="2019-01" db="EMBL/GenBank/DDBJ databases">
        <title>Sequencing of cultivated peanut Arachis hypogaea provides insights into genome evolution and oil improvement.</title>
        <authorList>
            <person name="Chen X."/>
        </authorList>
    </citation>
    <scope>NUCLEOTIDE SEQUENCE [LARGE SCALE GENOMIC DNA]</scope>
    <source>
        <strain evidence="2">cv. Fuhuasheng</strain>
        <tissue evidence="1">Leaves</tissue>
    </source>
</reference>
<dbReference type="Proteomes" id="UP000289738">
    <property type="component" value="Chromosome B09"/>
</dbReference>
<comment type="caution">
    <text evidence="1">The sequence shown here is derived from an EMBL/GenBank/DDBJ whole genome shotgun (WGS) entry which is preliminary data.</text>
</comment>
<accession>A0A444XP51</accession>
<sequence>MKSQICMSIVTGRGKNAIHQQLAFPQDLHLPQLQHPELDCYRRLHLKIQWNPSCLLLLLYRCHNCAPGLHLTTQGQIQNCPVLMSLVEFRQRALAEFSVCIPYTHSPILFIVYTNLLVWICCCDPHFELGIQTHVEVEPKIIDP</sequence>
<name>A0A444XP51_ARAHY</name>
<dbReference type="AlphaFoldDB" id="A0A444XP51"/>
<keyword evidence="2" id="KW-1185">Reference proteome</keyword>
<dbReference type="EMBL" id="SDMP01000019">
    <property type="protein sequence ID" value="RYQ91489.1"/>
    <property type="molecule type" value="Genomic_DNA"/>
</dbReference>
<evidence type="ECO:0000313" key="1">
    <source>
        <dbReference type="EMBL" id="RYQ91489.1"/>
    </source>
</evidence>
<proteinExistence type="predicted"/>
<organism evidence="1 2">
    <name type="scientific">Arachis hypogaea</name>
    <name type="common">Peanut</name>
    <dbReference type="NCBI Taxonomy" id="3818"/>
    <lineage>
        <taxon>Eukaryota</taxon>
        <taxon>Viridiplantae</taxon>
        <taxon>Streptophyta</taxon>
        <taxon>Embryophyta</taxon>
        <taxon>Tracheophyta</taxon>
        <taxon>Spermatophyta</taxon>
        <taxon>Magnoliopsida</taxon>
        <taxon>eudicotyledons</taxon>
        <taxon>Gunneridae</taxon>
        <taxon>Pentapetalae</taxon>
        <taxon>rosids</taxon>
        <taxon>fabids</taxon>
        <taxon>Fabales</taxon>
        <taxon>Fabaceae</taxon>
        <taxon>Papilionoideae</taxon>
        <taxon>50 kb inversion clade</taxon>
        <taxon>dalbergioids sensu lato</taxon>
        <taxon>Dalbergieae</taxon>
        <taxon>Pterocarpus clade</taxon>
        <taxon>Arachis</taxon>
    </lineage>
</organism>
<protein>
    <submittedName>
        <fullName evidence="1">Uncharacterized protein</fullName>
    </submittedName>
</protein>
<gene>
    <name evidence="1" type="ORF">Ahy_B09g097375</name>
</gene>